<comment type="caution">
    <text evidence="1">The sequence shown here is derived from an EMBL/GenBank/DDBJ whole genome shotgun (WGS) entry which is preliminary data.</text>
</comment>
<evidence type="ECO:0000313" key="1">
    <source>
        <dbReference type="EMBL" id="PSR27943.1"/>
    </source>
</evidence>
<name>A0A2T2X0C9_SULTH</name>
<sequence>MNKDEHLQHILDRLVETYSWQPAKSLWILETSWNDVAGEYIAKNTRVIGYKPKILTIAVKSSSWAQELQFFIPELKQKINDLLGSVFVEDIHTRIFWKAFRPPVYRMGTGEVSVRIGRIKPRTDNLTDLVNQVETNYHLAVKQWLNEGYQPCLSCGSPTLKPYRLCSVCEKKS</sequence>
<organism evidence="1 2">
    <name type="scientific">Sulfobacillus thermosulfidooxidans</name>
    <dbReference type="NCBI Taxonomy" id="28034"/>
    <lineage>
        <taxon>Bacteria</taxon>
        <taxon>Bacillati</taxon>
        <taxon>Bacillota</taxon>
        <taxon>Clostridia</taxon>
        <taxon>Eubacteriales</taxon>
        <taxon>Clostridiales Family XVII. Incertae Sedis</taxon>
        <taxon>Sulfobacillus</taxon>
    </lineage>
</organism>
<dbReference type="InterPro" id="IPR007922">
    <property type="entry name" value="DciA-like"/>
</dbReference>
<dbReference type="EMBL" id="PXYX01000009">
    <property type="protein sequence ID" value="PSR27943.1"/>
    <property type="molecule type" value="Genomic_DNA"/>
</dbReference>
<accession>A0A2T2X0C9</accession>
<gene>
    <name evidence="1" type="ORF">C7B47_06610</name>
</gene>
<proteinExistence type="predicted"/>
<dbReference type="PANTHER" id="PTHR36456">
    <property type="entry name" value="UPF0232 PROTEIN SCO3875"/>
    <property type="match status" value="1"/>
</dbReference>
<evidence type="ECO:0000313" key="2">
    <source>
        <dbReference type="Proteomes" id="UP000242705"/>
    </source>
</evidence>
<dbReference type="PANTHER" id="PTHR36456:SF1">
    <property type="entry name" value="UPF0232 PROTEIN SCO3875"/>
    <property type="match status" value="1"/>
</dbReference>
<dbReference type="Proteomes" id="UP000242705">
    <property type="component" value="Unassembled WGS sequence"/>
</dbReference>
<evidence type="ECO:0008006" key="3">
    <source>
        <dbReference type="Google" id="ProtNLM"/>
    </source>
</evidence>
<protein>
    <recommendedName>
        <fullName evidence="3">DUF721 domain-containing protein</fullName>
    </recommendedName>
</protein>
<reference evidence="1 2" key="1">
    <citation type="journal article" date="2014" name="BMC Genomics">
        <title>Comparison of environmental and isolate Sulfobacillus genomes reveals diverse carbon, sulfur, nitrogen, and hydrogen metabolisms.</title>
        <authorList>
            <person name="Justice N.B."/>
            <person name="Norman A."/>
            <person name="Brown C.T."/>
            <person name="Singh A."/>
            <person name="Thomas B.C."/>
            <person name="Banfield J.F."/>
        </authorList>
    </citation>
    <scope>NUCLEOTIDE SEQUENCE [LARGE SCALE GENOMIC DNA]</scope>
    <source>
        <strain evidence="1">AMDSBA5</strain>
    </source>
</reference>
<dbReference type="Pfam" id="PF05258">
    <property type="entry name" value="DciA"/>
    <property type="match status" value="1"/>
</dbReference>
<dbReference type="AlphaFoldDB" id="A0A2T2X0C9"/>